<evidence type="ECO:0000256" key="3">
    <source>
        <dbReference type="ARBA" id="ARBA00022833"/>
    </source>
</evidence>
<accession>A0A9D4DCK5</accession>
<dbReference type="Gene3D" id="1.10.150.50">
    <property type="entry name" value="Transcription Factor, Ets-1"/>
    <property type="match status" value="1"/>
</dbReference>
<dbReference type="PROSITE" id="PS50103">
    <property type="entry name" value="ZF_C3H1"/>
    <property type="match status" value="1"/>
</dbReference>
<proteinExistence type="predicted"/>
<feature type="region of interest" description="Disordered" evidence="5">
    <location>
        <begin position="382"/>
        <end position="402"/>
    </location>
</feature>
<keyword evidence="3 4" id="KW-0862">Zinc</keyword>
<feature type="domain" description="C3H1-type" evidence="6">
    <location>
        <begin position="356"/>
        <end position="384"/>
    </location>
</feature>
<evidence type="ECO:0000256" key="5">
    <source>
        <dbReference type="SAM" id="MobiDB-lite"/>
    </source>
</evidence>
<evidence type="ECO:0000256" key="1">
    <source>
        <dbReference type="ARBA" id="ARBA00022723"/>
    </source>
</evidence>
<dbReference type="SMART" id="SM00356">
    <property type="entry name" value="ZnF_C3H1"/>
    <property type="match status" value="1"/>
</dbReference>
<keyword evidence="1 4" id="KW-0479">Metal-binding</keyword>
<organism evidence="7 8">
    <name type="scientific">Dreissena polymorpha</name>
    <name type="common">Zebra mussel</name>
    <name type="synonym">Mytilus polymorpha</name>
    <dbReference type="NCBI Taxonomy" id="45954"/>
    <lineage>
        <taxon>Eukaryota</taxon>
        <taxon>Metazoa</taxon>
        <taxon>Spiralia</taxon>
        <taxon>Lophotrochozoa</taxon>
        <taxon>Mollusca</taxon>
        <taxon>Bivalvia</taxon>
        <taxon>Autobranchia</taxon>
        <taxon>Heteroconchia</taxon>
        <taxon>Euheterodonta</taxon>
        <taxon>Imparidentia</taxon>
        <taxon>Neoheterodontei</taxon>
        <taxon>Myida</taxon>
        <taxon>Dreissenoidea</taxon>
        <taxon>Dreissenidae</taxon>
        <taxon>Dreissena</taxon>
    </lineage>
</organism>
<feature type="zinc finger region" description="C3H1-type" evidence="4">
    <location>
        <begin position="356"/>
        <end position="384"/>
    </location>
</feature>
<dbReference type="InterPro" id="IPR036855">
    <property type="entry name" value="Znf_CCCH_sf"/>
</dbReference>
<dbReference type="Pfam" id="PF00642">
    <property type="entry name" value="zf-CCCH"/>
    <property type="match status" value="1"/>
</dbReference>
<evidence type="ECO:0000256" key="2">
    <source>
        <dbReference type="ARBA" id="ARBA00022771"/>
    </source>
</evidence>
<keyword evidence="2 4" id="KW-0863">Zinc-finger</keyword>
<comment type="caution">
    <text evidence="7">The sequence shown here is derived from an EMBL/GenBank/DDBJ whole genome shotgun (WGS) entry which is preliminary data.</text>
</comment>
<dbReference type="EMBL" id="JAIWYP010000011">
    <property type="protein sequence ID" value="KAH3742214.1"/>
    <property type="molecule type" value="Genomic_DNA"/>
</dbReference>
<dbReference type="Proteomes" id="UP000828390">
    <property type="component" value="Unassembled WGS sequence"/>
</dbReference>
<reference evidence="7" key="1">
    <citation type="journal article" date="2019" name="bioRxiv">
        <title>The Genome of the Zebra Mussel, Dreissena polymorpha: A Resource for Invasive Species Research.</title>
        <authorList>
            <person name="McCartney M.A."/>
            <person name="Auch B."/>
            <person name="Kono T."/>
            <person name="Mallez S."/>
            <person name="Zhang Y."/>
            <person name="Obille A."/>
            <person name="Becker A."/>
            <person name="Abrahante J.E."/>
            <person name="Garbe J."/>
            <person name="Badalamenti J.P."/>
            <person name="Herman A."/>
            <person name="Mangelson H."/>
            <person name="Liachko I."/>
            <person name="Sullivan S."/>
            <person name="Sone E.D."/>
            <person name="Koren S."/>
            <person name="Silverstein K.A.T."/>
            <person name="Beckman K.B."/>
            <person name="Gohl D.M."/>
        </authorList>
    </citation>
    <scope>NUCLEOTIDE SEQUENCE</scope>
    <source>
        <strain evidence="7">Duluth1</strain>
        <tissue evidence="7">Whole animal</tissue>
    </source>
</reference>
<dbReference type="InterPro" id="IPR013761">
    <property type="entry name" value="SAM/pointed_sf"/>
</dbReference>
<evidence type="ECO:0000256" key="4">
    <source>
        <dbReference type="PROSITE-ProRule" id="PRU00723"/>
    </source>
</evidence>
<evidence type="ECO:0000313" key="8">
    <source>
        <dbReference type="Proteomes" id="UP000828390"/>
    </source>
</evidence>
<gene>
    <name evidence="7" type="ORF">DPMN_048951</name>
</gene>
<dbReference type="SUPFAM" id="SSF90229">
    <property type="entry name" value="CCCH zinc finger"/>
    <property type="match status" value="1"/>
</dbReference>
<keyword evidence="8" id="KW-1185">Reference proteome</keyword>
<dbReference type="InterPro" id="IPR000571">
    <property type="entry name" value="Znf_CCCH"/>
</dbReference>
<dbReference type="GO" id="GO:0008270">
    <property type="term" value="F:zinc ion binding"/>
    <property type="evidence" value="ECO:0007669"/>
    <property type="project" value="UniProtKB-KW"/>
</dbReference>
<protein>
    <recommendedName>
        <fullName evidence="6">C3H1-type domain-containing protein</fullName>
    </recommendedName>
</protein>
<sequence length="631" mass="72369">MDGWDWVDWVDGWGIMRLDWLDLVWVDSGWLDGTGWVDWVDRWSILRLDWEGGWTGWVDDWVSTWWVDGCKGNVLQASPLGLRRAAYSGNNSDFQFDNWAVDFKLPRKVIQQLRQEELVTKEALLLVEESDLKALGLPLGCTKLIIQEIRKWKGSISPASGNQMSPDAASLDGAGKLLDDLLSSSNGVLTGGDETPTSTFMDPRSLLTMKSTSKKAVHITQFLSEVTKRRRQSRRKDFVLRSSGTETIVLKTEEDHPYLGVLLEEWGAANMRLLTYLLETKELKTEDTEYYLAYTARIFEFAEKYEWNSVLHYDFRYRELQAEHQFKWGTFSPYMELQILTPRVQKTSYQLGTGPTSKQEDCKIFKVRGECPFGNRCRYRHNRATTSDSQESSKQTKKPLSRPTSLNFEAWNRYLPTNYEEREFLLSGIKCGFNIVDTDLISDSVAVENYSSATNLKMRALCEAQIITELENGHYKIVDDKPLITSALGAIPKGLNSSKPTDGTSRRNMKLDILWWLEFMKIFNGTMPMIDDRSAISVSIDACKTACGAFYEGDFIYMPWTQTTSQLPINYLEVLSLEIAARLFNFRMRAVYYPGRFNTLADNVSRLHEPNGIRRLVETMSQVIKLNERGS</sequence>
<evidence type="ECO:0000259" key="6">
    <source>
        <dbReference type="PROSITE" id="PS50103"/>
    </source>
</evidence>
<dbReference type="AlphaFoldDB" id="A0A9D4DCK5"/>
<dbReference type="Gene3D" id="4.10.1000.10">
    <property type="entry name" value="Zinc finger, CCCH-type"/>
    <property type="match status" value="1"/>
</dbReference>
<reference evidence="7" key="2">
    <citation type="submission" date="2020-11" db="EMBL/GenBank/DDBJ databases">
        <authorList>
            <person name="McCartney M.A."/>
            <person name="Auch B."/>
            <person name="Kono T."/>
            <person name="Mallez S."/>
            <person name="Becker A."/>
            <person name="Gohl D.M."/>
            <person name="Silverstein K.A.T."/>
            <person name="Koren S."/>
            <person name="Bechman K.B."/>
            <person name="Herman A."/>
            <person name="Abrahante J.E."/>
            <person name="Garbe J."/>
        </authorList>
    </citation>
    <scope>NUCLEOTIDE SEQUENCE</scope>
    <source>
        <strain evidence="7">Duluth1</strain>
        <tissue evidence="7">Whole animal</tissue>
    </source>
</reference>
<name>A0A9D4DCK5_DREPO</name>
<feature type="compositionally biased region" description="Polar residues" evidence="5">
    <location>
        <begin position="384"/>
        <end position="393"/>
    </location>
</feature>
<evidence type="ECO:0000313" key="7">
    <source>
        <dbReference type="EMBL" id="KAH3742214.1"/>
    </source>
</evidence>